<keyword evidence="3" id="KW-1185">Reference proteome</keyword>
<proteinExistence type="predicted"/>
<gene>
    <name evidence="2" type="ORF">FKG95_28415</name>
</gene>
<dbReference type="EMBL" id="VHSH01000019">
    <property type="protein sequence ID" value="TQV70089.1"/>
    <property type="molecule type" value="Genomic_DNA"/>
</dbReference>
<dbReference type="RefSeq" id="WP_142899854.1">
    <property type="nucleotide sequence ID" value="NZ_ML660070.1"/>
</dbReference>
<sequence>MTTHKQTPDQIEREIEDTRSKIDQNLDALQNKVSPGELIDEAVGYVRESGGDIAEGITRTIRENPIPATLIGAGIGLFLLSRASNASRNAAESVSSSGAKSADRSDHETSLPGRASDMRDRVVDSASAAAESLDEKTSEIADTAKTKITAVRDRTVDYVDRSRDKAREVASASGRFAGEHPFVLAALGLAAGAGVAALVRSSNKENELLGGKSDRVKEIVKESAKEQSEKVKLAAEAAARRAKEEAVERGFTEKQAKEKANDLLQEGREIAGAAGSAATSQYLDEQETAQSKSKKSKASSGAAAKKTTSSRQRARSSAG</sequence>
<feature type="region of interest" description="Disordered" evidence="1">
    <location>
        <begin position="91"/>
        <end position="135"/>
    </location>
</feature>
<dbReference type="Pfam" id="PF12277">
    <property type="entry name" value="DUF3618"/>
    <property type="match status" value="1"/>
</dbReference>
<organism evidence="2 3">
    <name type="scientific">Denitrobaculum tricleocarpae</name>
    <dbReference type="NCBI Taxonomy" id="2591009"/>
    <lineage>
        <taxon>Bacteria</taxon>
        <taxon>Pseudomonadati</taxon>
        <taxon>Pseudomonadota</taxon>
        <taxon>Alphaproteobacteria</taxon>
        <taxon>Rhodospirillales</taxon>
        <taxon>Rhodospirillaceae</taxon>
        <taxon>Denitrobaculum</taxon>
    </lineage>
</organism>
<reference evidence="2 3" key="1">
    <citation type="submission" date="2019-06" db="EMBL/GenBank/DDBJ databases">
        <title>Whole genome sequence for Rhodospirillaceae sp. R148.</title>
        <authorList>
            <person name="Wang G."/>
        </authorList>
    </citation>
    <scope>NUCLEOTIDE SEQUENCE [LARGE SCALE GENOMIC DNA]</scope>
    <source>
        <strain evidence="2 3">R148</strain>
    </source>
</reference>
<accession>A0A545SYS6</accession>
<dbReference type="AlphaFoldDB" id="A0A545SYS6"/>
<evidence type="ECO:0000313" key="3">
    <source>
        <dbReference type="Proteomes" id="UP000315252"/>
    </source>
</evidence>
<feature type="region of interest" description="Disordered" evidence="1">
    <location>
        <begin position="242"/>
        <end position="319"/>
    </location>
</feature>
<evidence type="ECO:0000313" key="2">
    <source>
        <dbReference type="EMBL" id="TQV70089.1"/>
    </source>
</evidence>
<dbReference type="InterPro" id="IPR022062">
    <property type="entry name" value="DUF3618"/>
</dbReference>
<name>A0A545SYS6_9PROT</name>
<dbReference type="OrthoDB" id="7471221at2"/>
<comment type="caution">
    <text evidence="2">The sequence shown here is derived from an EMBL/GenBank/DDBJ whole genome shotgun (WGS) entry which is preliminary data.</text>
</comment>
<evidence type="ECO:0000256" key="1">
    <source>
        <dbReference type="SAM" id="MobiDB-lite"/>
    </source>
</evidence>
<feature type="compositionally biased region" description="Basic and acidic residues" evidence="1">
    <location>
        <begin position="242"/>
        <end position="269"/>
    </location>
</feature>
<protein>
    <submittedName>
        <fullName evidence="2">DUF3618 domain-containing protein</fullName>
    </submittedName>
</protein>
<feature type="compositionally biased region" description="Low complexity" evidence="1">
    <location>
        <begin position="298"/>
        <end position="319"/>
    </location>
</feature>
<dbReference type="Proteomes" id="UP000315252">
    <property type="component" value="Unassembled WGS sequence"/>
</dbReference>